<evidence type="ECO:0000256" key="2">
    <source>
        <dbReference type="ARBA" id="ARBA00022771"/>
    </source>
</evidence>
<dbReference type="SUPFAM" id="SSF57716">
    <property type="entry name" value="Glucocorticoid receptor-like (DNA-binding domain)"/>
    <property type="match status" value="1"/>
</dbReference>
<keyword evidence="7 9" id="KW-0675">Receptor</keyword>
<evidence type="ECO:0000256" key="1">
    <source>
        <dbReference type="ARBA" id="ARBA00022723"/>
    </source>
</evidence>
<evidence type="ECO:0000256" key="9">
    <source>
        <dbReference type="RuleBase" id="RU004334"/>
    </source>
</evidence>
<dbReference type="SMART" id="SM00399">
    <property type="entry name" value="ZnF_C4"/>
    <property type="match status" value="1"/>
</dbReference>
<keyword evidence="2 9" id="KW-0863">Zinc-finger</keyword>
<dbReference type="PANTHER" id="PTHR24082">
    <property type="entry name" value="NUCLEAR HORMONE RECEPTOR"/>
    <property type="match status" value="1"/>
</dbReference>
<evidence type="ECO:0000256" key="3">
    <source>
        <dbReference type="ARBA" id="ARBA00022833"/>
    </source>
</evidence>
<dbReference type="SUPFAM" id="SSF48508">
    <property type="entry name" value="Nuclear receptor ligand-binding domain"/>
    <property type="match status" value="1"/>
</dbReference>
<evidence type="ECO:0000256" key="5">
    <source>
        <dbReference type="ARBA" id="ARBA00023125"/>
    </source>
</evidence>
<dbReference type="GO" id="GO:0030154">
    <property type="term" value="P:cell differentiation"/>
    <property type="evidence" value="ECO:0007669"/>
    <property type="project" value="TreeGrafter"/>
</dbReference>
<evidence type="ECO:0000313" key="14">
    <source>
        <dbReference type="Proteomes" id="UP000005408"/>
    </source>
</evidence>
<evidence type="ECO:0000256" key="4">
    <source>
        <dbReference type="ARBA" id="ARBA00023015"/>
    </source>
</evidence>
<evidence type="ECO:0000313" key="13">
    <source>
        <dbReference type="EnsemblMetazoa" id="G25803.3:cds"/>
    </source>
</evidence>
<dbReference type="InterPro" id="IPR035500">
    <property type="entry name" value="NHR-like_dom_sf"/>
</dbReference>
<evidence type="ECO:0000259" key="12">
    <source>
        <dbReference type="PROSITE" id="PS51843"/>
    </source>
</evidence>
<feature type="domain" description="NR LBD" evidence="12">
    <location>
        <begin position="318"/>
        <end position="537"/>
    </location>
</feature>
<comment type="similarity">
    <text evidence="9">Belongs to the nuclear hormone receptor family.</text>
</comment>
<dbReference type="SMART" id="SM00430">
    <property type="entry name" value="HOLI"/>
    <property type="match status" value="1"/>
</dbReference>
<keyword evidence="4 9" id="KW-0805">Transcription regulation</keyword>
<evidence type="ECO:0000256" key="8">
    <source>
        <dbReference type="ARBA" id="ARBA00023242"/>
    </source>
</evidence>
<dbReference type="PROSITE" id="PS51030">
    <property type="entry name" value="NUCLEAR_REC_DBD_2"/>
    <property type="match status" value="1"/>
</dbReference>
<dbReference type="GO" id="GO:0009755">
    <property type="term" value="P:hormone-mediated signaling pathway"/>
    <property type="evidence" value="ECO:0007669"/>
    <property type="project" value="TreeGrafter"/>
</dbReference>
<reference evidence="13" key="1">
    <citation type="submission" date="2022-08" db="UniProtKB">
        <authorList>
            <consortium name="EnsemblMetazoa"/>
        </authorList>
    </citation>
    <scope>IDENTIFICATION</scope>
    <source>
        <strain evidence="13">05x7-T-G4-1.051#20</strain>
    </source>
</reference>
<evidence type="ECO:0000256" key="10">
    <source>
        <dbReference type="SAM" id="MobiDB-lite"/>
    </source>
</evidence>
<keyword evidence="5 9" id="KW-0238">DNA-binding</keyword>
<dbReference type="PRINTS" id="PR00047">
    <property type="entry name" value="STROIDFINGER"/>
</dbReference>
<dbReference type="PROSITE" id="PS00031">
    <property type="entry name" value="NUCLEAR_REC_DBD_1"/>
    <property type="match status" value="1"/>
</dbReference>
<keyword evidence="1 9" id="KW-0479">Metal-binding</keyword>
<dbReference type="PROSITE" id="PS51843">
    <property type="entry name" value="NR_LBD"/>
    <property type="match status" value="1"/>
</dbReference>
<sequence>MYIHNWITFLYRAKNVGRVPEKKCACSLVRQQLISQSTMVHGLTLANLPYPSESYNDGSKMTDVTIPSHNQSSYPMQHSVMVPLKKLMKIQTQCYDYDQFQKSREGEENDVMLTVTSVDGCSDTSSITSKSETSEIDVEMLEESPLESQARKLNSFSPPMIPNNCTLVRGSVRSPVNGINGQIPKQNGNISPHKNKGRSNSAKVQSVDGHILCKICGDKASGFHYGVFSCEGCKGFFRRTVRQKLVYKPCENPKGCLIMRISRNRCQYCRMQRCIMAGMSHEAVRLGRCPKKDKPKKMDFFKLPQNKHGKVDIDKQIRSEQMVLTIHDAFRTALKDCTTAKSASFKHLKMTCENDARKFCSQYVTDMVRFISIFAREIPQFTQMDIDDQKTLIKHCILESIIIHCVSRSPSDCDEEFDCVSKCDSDNEGPLTHLIYDVVTCVKKLKALRLTEVELAIFTAMVLFCADREDLKCSDVLEKMEIELYLALKCQFLLNHTDSTSNLFPKIVEIICSIRAITTLYMDDIMNSKVEVDDTNC</sequence>
<dbReference type="Proteomes" id="UP000005408">
    <property type="component" value="Unassembled WGS sequence"/>
</dbReference>
<evidence type="ECO:0000259" key="11">
    <source>
        <dbReference type="PROSITE" id="PS51030"/>
    </source>
</evidence>
<dbReference type="CDD" id="cd06916">
    <property type="entry name" value="NR_DBD_like"/>
    <property type="match status" value="1"/>
</dbReference>
<evidence type="ECO:0000256" key="7">
    <source>
        <dbReference type="ARBA" id="ARBA00023170"/>
    </source>
</evidence>
<evidence type="ECO:0000256" key="6">
    <source>
        <dbReference type="ARBA" id="ARBA00023163"/>
    </source>
</evidence>
<protein>
    <submittedName>
        <fullName evidence="13">Uncharacterized protein</fullName>
    </submittedName>
</protein>
<dbReference type="EnsemblMetazoa" id="G25803.3">
    <property type="protein sequence ID" value="G25803.3:cds"/>
    <property type="gene ID" value="G25803"/>
</dbReference>
<dbReference type="GO" id="GO:0005634">
    <property type="term" value="C:nucleus"/>
    <property type="evidence" value="ECO:0007669"/>
    <property type="project" value="UniProtKB-SubCell"/>
</dbReference>
<feature type="domain" description="Nuclear receptor" evidence="11">
    <location>
        <begin position="210"/>
        <end position="286"/>
    </location>
</feature>
<dbReference type="GO" id="GO:0008270">
    <property type="term" value="F:zinc ion binding"/>
    <property type="evidence" value="ECO:0007669"/>
    <property type="project" value="UniProtKB-KW"/>
</dbReference>
<dbReference type="Pfam" id="PF00105">
    <property type="entry name" value="zf-C4"/>
    <property type="match status" value="1"/>
</dbReference>
<dbReference type="InterPro" id="IPR000536">
    <property type="entry name" value="Nucl_hrmn_rcpt_lig-bd"/>
</dbReference>
<dbReference type="GO" id="GO:0004879">
    <property type="term" value="F:nuclear receptor activity"/>
    <property type="evidence" value="ECO:0007669"/>
    <property type="project" value="TreeGrafter"/>
</dbReference>
<keyword evidence="14" id="KW-1185">Reference proteome</keyword>
<dbReference type="InterPro" id="IPR050234">
    <property type="entry name" value="Nuclear_hormone_rcpt_NR1"/>
</dbReference>
<dbReference type="GO" id="GO:0019216">
    <property type="term" value="P:regulation of lipid metabolic process"/>
    <property type="evidence" value="ECO:0007669"/>
    <property type="project" value="TreeGrafter"/>
</dbReference>
<dbReference type="PANTHER" id="PTHR24082:SF497">
    <property type="entry name" value="PEROXISOME PROLIFERATOR-ACTIVATED RECEPTOR GAMMA-LIKE"/>
    <property type="match status" value="1"/>
</dbReference>
<dbReference type="AlphaFoldDB" id="A0A8W8L461"/>
<proteinExistence type="inferred from homology"/>
<dbReference type="InterPro" id="IPR013088">
    <property type="entry name" value="Znf_NHR/GATA"/>
</dbReference>
<dbReference type="InterPro" id="IPR001628">
    <property type="entry name" value="Znf_hrmn_rcpt"/>
</dbReference>
<dbReference type="Gene3D" id="1.10.565.10">
    <property type="entry name" value="Retinoid X Receptor"/>
    <property type="match status" value="1"/>
</dbReference>
<comment type="subcellular location">
    <subcellularLocation>
        <location evidence="9">Nucleus</location>
    </subcellularLocation>
</comment>
<keyword evidence="6 9" id="KW-0804">Transcription</keyword>
<feature type="region of interest" description="Disordered" evidence="10">
    <location>
        <begin position="179"/>
        <end position="202"/>
    </location>
</feature>
<dbReference type="GO" id="GO:0045944">
    <property type="term" value="P:positive regulation of transcription by RNA polymerase II"/>
    <property type="evidence" value="ECO:0007669"/>
    <property type="project" value="TreeGrafter"/>
</dbReference>
<dbReference type="GO" id="GO:0000122">
    <property type="term" value="P:negative regulation of transcription by RNA polymerase II"/>
    <property type="evidence" value="ECO:0007669"/>
    <property type="project" value="TreeGrafter"/>
</dbReference>
<name>A0A8W8L461_MAGGI</name>
<dbReference type="Pfam" id="PF00104">
    <property type="entry name" value="Hormone_recep"/>
    <property type="match status" value="1"/>
</dbReference>
<accession>A0A8W8L461</accession>
<dbReference type="InterPro" id="IPR001723">
    <property type="entry name" value="Nuclear_hrmn_rcpt"/>
</dbReference>
<dbReference type="Gene3D" id="3.30.50.10">
    <property type="entry name" value="Erythroid Transcription Factor GATA-1, subunit A"/>
    <property type="match status" value="1"/>
</dbReference>
<organism evidence="13 14">
    <name type="scientific">Magallana gigas</name>
    <name type="common">Pacific oyster</name>
    <name type="synonym">Crassostrea gigas</name>
    <dbReference type="NCBI Taxonomy" id="29159"/>
    <lineage>
        <taxon>Eukaryota</taxon>
        <taxon>Metazoa</taxon>
        <taxon>Spiralia</taxon>
        <taxon>Lophotrochozoa</taxon>
        <taxon>Mollusca</taxon>
        <taxon>Bivalvia</taxon>
        <taxon>Autobranchia</taxon>
        <taxon>Pteriomorphia</taxon>
        <taxon>Ostreida</taxon>
        <taxon>Ostreoidea</taxon>
        <taxon>Ostreidae</taxon>
        <taxon>Magallana</taxon>
    </lineage>
</organism>
<dbReference type="PRINTS" id="PR00398">
    <property type="entry name" value="STRDHORMONER"/>
</dbReference>
<dbReference type="GO" id="GO:0000978">
    <property type="term" value="F:RNA polymerase II cis-regulatory region sequence-specific DNA binding"/>
    <property type="evidence" value="ECO:0007669"/>
    <property type="project" value="TreeGrafter"/>
</dbReference>
<keyword evidence="3 9" id="KW-0862">Zinc</keyword>
<keyword evidence="8 9" id="KW-0539">Nucleus</keyword>